<dbReference type="InterPro" id="IPR011006">
    <property type="entry name" value="CheY-like_superfamily"/>
</dbReference>
<dbReference type="EMBL" id="UOFI01000023">
    <property type="protein sequence ID" value="VAW62506.1"/>
    <property type="molecule type" value="Genomic_DNA"/>
</dbReference>
<dbReference type="InterPro" id="IPR003607">
    <property type="entry name" value="HD/PDEase_dom"/>
</dbReference>
<evidence type="ECO:0000256" key="4">
    <source>
        <dbReference type="ARBA" id="ARBA00023125"/>
    </source>
</evidence>
<feature type="domain" description="HD-GYP" evidence="7">
    <location>
        <begin position="149"/>
        <end position="346"/>
    </location>
</feature>
<sequence>MIKRFSILIVDDAPKNIQVLANILGDESYDISYATNGKEALGHIEENDFDMVLLDVMMPGMDGYEVCRIIKKNHLYNDIPVIFITAKTDQESLMEAFDAGAQDYITKPFNSSELMVRVETHLKLKAFEDSQQVVIDNALAELKMLNKEIIETQKEVIFTMGSIGETRSKETGLHVKRVAEYSRLFCLLCGLDNYEADLVAMASPMHDIGKVGIPDSILNKKGRLTVDEFEVMKTHAKIGYEMLKHSERPIMRTAATIALEHHEKWDGSGYPKGLPGKKINLYGRITALADVFDALGSDRCYKKAWDDKKIFELLKEQSGKHFDPELVSMFFDNLEKFFEIRTRYQDKGD</sequence>
<evidence type="ECO:0000256" key="3">
    <source>
        <dbReference type="ARBA" id="ARBA00023015"/>
    </source>
</evidence>
<dbReference type="InterPro" id="IPR001789">
    <property type="entry name" value="Sig_transdc_resp-reg_receiver"/>
</dbReference>
<dbReference type="SMART" id="SM00448">
    <property type="entry name" value="REC"/>
    <property type="match status" value="1"/>
</dbReference>
<dbReference type="CDD" id="cd19920">
    <property type="entry name" value="REC_PA4781-like"/>
    <property type="match status" value="1"/>
</dbReference>
<dbReference type="PANTHER" id="PTHR45228:SF9">
    <property type="entry name" value="3'3'-CGAMP-SPECIFIC PHOSPHODIESTERASE 2"/>
    <property type="match status" value="1"/>
</dbReference>
<dbReference type="Pfam" id="PF13487">
    <property type="entry name" value="HD_5"/>
    <property type="match status" value="1"/>
</dbReference>
<keyword evidence="5" id="KW-0804">Transcription</keyword>
<dbReference type="CDD" id="cd00077">
    <property type="entry name" value="HDc"/>
    <property type="match status" value="1"/>
</dbReference>
<dbReference type="PROSITE" id="PS50110">
    <property type="entry name" value="RESPONSE_REGULATORY"/>
    <property type="match status" value="1"/>
</dbReference>
<dbReference type="GO" id="GO:0000160">
    <property type="term" value="P:phosphorelay signal transduction system"/>
    <property type="evidence" value="ECO:0007669"/>
    <property type="project" value="UniProtKB-KW"/>
</dbReference>
<dbReference type="FunFam" id="3.40.50.2300:FF:000001">
    <property type="entry name" value="DNA-binding response regulator PhoB"/>
    <property type="match status" value="1"/>
</dbReference>
<keyword evidence="1" id="KW-0597">Phosphoprotein</keyword>
<evidence type="ECO:0000259" key="7">
    <source>
        <dbReference type="PROSITE" id="PS51832"/>
    </source>
</evidence>
<dbReference type="InterPro" id="IPR037522">
    <property type="entry name" value="HD_GYP_dom"/>
</dbReference>
<evidence type="ECO:0000259" key="6">
    <source>
        <dbReference type="PROSITE" id="PS50110"/>
    </source>
</evidence>
<evidence type="ECO:0000313" key="8">
    <source>
        <dbReference type="EMBL" id="VAW62506.1"/>
    </source>
</evidence>
<dbReference type="Gene3D" id="1.10.3210.10">
    <property type="entry name" value="Hypothetical protein af1432"/>
    <property type="match status" value="1"/>
</dbReference>
<gene>
    <name evidence="8" type="ORF">MNBD_GAMMA09-3751</name>
</gene>
<keyword evidence="2" id="KW-0902">Two-component regulatory system</keyword>
<evidence type="ECO:0000256" key="2">
    <source>
        <dbReference type="ARBA" id="ARBA00023012"/>
    </source>
</evidence>
<feature type="domain" description="Response regulatory" evidence="6">
    <location>
        <begin position="6"/>
        <end position="122"/>
    </location>
</feature>
<dbReference type="AlphaFoldDB" id="A0A3B0Y242"/>
<reference evidence="8" key="1">
    <citation type="submission" date="2018-06" db="EMBL/GenBank/DDBJ databases">
        <authorList>
            <person name="Zhirakovskaya E."/>
        </authorList>
    </citation>
    <scope>NUCLEOTIDE SEQUENCE</scope>
</reference>
<keyword evidence="3" id="KW-0805">Transcription regulation</keyword>
<dbReference type="Gene3D" id="3.40.50.2300">
    <property type="match status" value="1"/>
</dbReference>
<proteinExistence type="predicted"/>
<dbReference type="GO" id="GO:0003677">
    <property type="term" value="F:DNA binding"/>
    <property type="evidence" value="ECO:0007669"/>
    <property type="project" value="UniProtKB-KW"/>
</dbReference>
<protein>
    <submittedName>
        <fullName evidence="8">Response regulator</fullName>
    </submittedName>
</protein>
<dbReference type="PROSITE" id="PS51832">
    <property type="entry name" value="HD_GYP"/>
    <property type="match status" value="1"/>
</dbReference>
<dbReference type="SUPFAM" id="SSF52172">
    <property type="entry name" value="CheY-like"/>
    <property type="match status" value="1"/>
</dbReference>
<dbReference type="SMART" id="SM00471">
    <property type="entry name" value="HDc"/>
    <property type="match status" value="1"/>
</dbReference>
<dbReference type="InterPro" id="IPR052020">
    <property type="entry name" value="Cyclic_di-GMP/3'3'-cGAMP_PDE"/>
</dbReference>
<keyword evidence="4" id="KW-0238">DNA-binding</keyword>
<accession>A0A3B0Y242</accession>
<organism evidence="8">
    <name type="scientific">hydrothermal vent metagenome</name>
    <dbReference type="NCBI Taxonomy" id="652676"/>
    <lineage>
        <taxon>unclassified sequences</taxon>
        <taxon>metagenomes</taxon>
        <taxon>ecological metagenomes</taxon>
    </lineage>
</organism>
<name>A0A3B0Y242_9ZZZZ</name>
<dbReference type="PANTHER" id="PTHR45228">
    <property type="entry name" value="CYCLIC DI-GMP PHOSPHODIESTERASE TM_0186-RELATED"/>
    <property type="match status" value="1"/>
</dbReference>
<dbReference type="SUPFAM" id="SSF109604">
    <property type="entry name" value="HD-domain/PDEase-like"/>
    <property type="match status" value="1"/>
</dbReference>
<evidence type="ECO:0000256" key="1">
    <source>
        <dbReference type="ARBA" id="ARBA00022553"/>
    </source>
</evidence>
<evidence type="ECO:0000256" key="5">
    <source>
        <dbReference type="ARBA" id="ARBA00023163"/>
    </source>
</evidence>
<dbReference type="Pfam" id="PF00072">
    <property type="entry name" value="Response_reg"/>
    <property type="match status" value="1"/>
</dbReference>